<gene>
    <name evidence="2" type="ORF">AAL_07053</name>
</gene>
<accession>A0A167Y3U0</accession>
<dbReference type="EMBL" id="AZGY01000020">
    <property type="protein sequence ID" value="KZZ90827.1"/>
    <property type="molecule type" value="Genomic_DNA"/>
</dbReference>
<dbReference type="InterPro" id="IPR029063">
    <property type="entry name" value="SAM-dependent_MTases_sf"/>
</dbReference>
<sequence length="250" mass="28281">MSCQTERLDIADGFSIYSTSGSAFEAKFIYKEIFQDKCYDVAELPKDAFVIDAGGNIGMFSIYMKQKYPAARILAFEPVPVTYSLFQRNMEHHGISGVTVHQCGLGRDDSQQTLTFYPDMPGNSTLYNEEKEEVLRIVDAEHPVAKGLQKHEQVKVPIKRLSGFLHQVPDLKRIDLLKIDVEGAELDVLHGLDAPHWELVDNIALEICDRLGNLAEAERLLQSKGFRVSKEKADWSPDDHPIYMVVARRI</sequence>
<organism evidence="2 3">
    <name type="scientific">Moelleriella libera RCEF 2490</name>
    <dbReference type="NCBI Taxonomy" id="1081109"/>
    <lineage>
        <taxon>Eukaryota</taxon>
        <taxon>Fungi</taxon>
        <taxon>Dikarya</taxon>
        <taxon>Ascomycota</taxon>
        <taxon>Pezizomycotina</taxon>
        <taxon>Sordariomycetes</taxon>
        <taxon>Hypocreomycetidae</taxon>
        <taxon>Hypocreales</taxon>
        <taxon>Clavicipitaceae</taxon>
        <taxon>Moelleriella</taxon>
    </lineage>
</organism>
<evidence type="ECO:0000313" key="2">
    <source>
        <dbReference type="EMBL" id="KZZ90827.1"/>
    </source>
</evidence>
<dbReference type="Proteomes" id="UP000078544">
    <property type="component" value="Unassembled WGS sequence"/>
</dbReference>
<comment type="caution">
    <text evidence="2">The sequence shown here is derived from an EMBL/GenBank/DDBJ whole genome shotgun (WGS) entry which is preliminary data.</text>
</comment>
<dbReference type="PANTHER" id="PTHR34203">
    <property type="entry name" value="METHYLTRANSFERASE, FKBM FAMILY PROTEIN"/>
    <property type="match status" value="1"/>
</dbReference>
<feature type="domain" description="Methyltransferase FkbM" evidence="1">
    <location>
        <begin position="52"/>
        <end position="228"/>
    </location>
</feature>
<evidence type="ECO:0000313" key="3">
    <source>
        <dbReference type="Proteomes" id="UP000078544"/>
    </source>
</evidence>
<dbReference type="Gene3D" id="3.40.50.150">
    <property type="entry name" value="Vaccinia Virus protein VP39"/>
    <property type="match status" value="1"/>
</dbReference>
<evidence type="ECO:0000259" key="1">
    <source>
        <dbReference type="Pfam" id="PF05050"/>
    </source>
</evidence>
<dbReference type="Pfam" id="PF05050">
    <property type="entry name" value="Methyltransf_21"/>
    <property type="match status" value="1"/>
</dbReference>
<protein>
    <submittedName>
        <fullName evidence="2">NRPS like protein</fullName>
    </submittedName>
</protein>
<proteinExistence type="predicted"/>
<dbReference type="InterPro" id="IPR006342">
    <property type="entry name" value="FkbM_mtfrase"/>
</dbReference>
<dbReference type="PANTHER" id="PTHR34203:SF15">
    <property type="entry name" value="SLL1173 PROTEIN"/>
    <property type="match status" value="1"/>
</dbReference>
<name>A0A167Y3U0_9HYPO</name>
<dbReference type="NCBIfam" id="TIGR01444">
    <property type="entry name" value="fkbM_fam"/>
    <property type="match status" value="1"/>
</dbReference>
<dbReference type="AlphaFoldDB" id="A0A167Y3U0"/>
<dbReference type="SUPFAM" id="SSF53335">
    <property type="entry name" value="S-adenosyl-L-methionine-dependent methyltransferases"/>
    <property type="match status" value="1"/>
</dbReference>
<reference evidence="2 3" key="1">
    <citation type="journal article" date="2016" name="Genome Biol. Evol.">
        <title>Divergent and convergent evolution of fungal pathogenicity.</title>
        <authorList>
            <person name="Shang Y."/>
            <person name="Xiao G."/>
            <person name="Zheng P."/>
            <person name="Cen K."/>
            <person name="Zhan S."/>
            <person name="Wang C."/>
        </authorList>
    </citation>
    <scope>NUCLEOTIDE SEQUENCE [LARGE SCALE GENOMIC DNA]</scope>
    <source>
        <strain evidence="2 3">RCEF 2490</strain>
    </source>
</reference>
<dbReference type="InterPro" id="IPR052514">
    <property type="entry name" value="SAM-dependent_MTase"/>
</dbReference>
<dbReference type="OrthoDB" id="5835829at2759"/>
<keyword evidence="3" id="KW-1185">Reference proteome</keyword>